<dbReference type="EMBL" id="MU251509">
    <property type="protein sequence ID" value="KAG9233232.1"/>
    <property type="molecule type" value="Genomic_DNA"/>
</dbReference>
<evidence type="ECO:0000256" key="3">
    <source>
        <dbReference type="ARBA" id="ARBA00023002"/>
    </source>
</evidence>
<evidence type="ECO:0000259" key="4">
    <source>
        <dbReference type="Pfam" id="PF01494"/>
    </source>
</evidence>
<dbReference type="GO" id="GO:0044550">
    <property type="term" value="P:secondary metabolite biosynthetic process"/>
    <property type="evidence" value="ECO:0007669"/>
    <property type="project" value="TreeGrafter"/>
</dbReference>
<keyword evidence="3" id="KW-0560">Oxidoreductase</keyword>
<dbReference type="Proteomes" id="UP000824998">
    <property type="component" value="Unassembled WGS sequence"/>
</dbReference>
<evidence type="ECO:0000313" key="6">
    <source>
        <dbReference type="Proteomes" id="UP000824998"/>
    </source>
</evidence>
<dbReference type="AlphaFoldDB" id="A0A9P8C4K0"/>
<dbReference type="OrthoDB" id="417877at2759"/>
<dbReference type="FunFam" id="3.50.50.60:FF:000153">
    <property type="entry name" value="Salicylate hydroxylase, putative"/>
    <property type="match status" value="1"/>
</dbReference>
<organism evidence="5 6">
    <name type="scientific">Amylocarpus encephaloides</name>
    <dbReference type="NCBI Taxonomy" id="45428"/>
    <lineage>
        <taxon>Eukaryota</taxon>
        <taxon>Fungi</taxon>
        <taxon>Dikarya</taxon>
        <taxon>Ascomycota</taxon>
        <taxon>Pezizomycotina</taxon>
        <taxon>Leotiomycetes</taxon>
        <taxon>Helotiales</taxon>
        <taxon>Helotiales incertae sedis</taxon>
        <taxon>Amylocarpus</taxon>
    </lineage>
</organism>
<dbReference type="InterPro" id="IPR051104">
    <property type="entry name" value="FAD_monoxygenase"/>
</dbReference>
<comment type="caution">
    <text evidence="5">The sequence shown here is derived from an EMBL/GenBank/DDBJ whole genome shotgun (WGS) entry which is preliminary data.</text>
</comment>
<gene>
    <name evidence="5" type="ORF">BJ875DRAFT_51286</name>
</gene>
<reference evidence="5" key="1">
    <citation type="journal article" date="2021" name="IMA Fungus">
        <title>Genomic characterization of three marine fungi, including Emericellopsis atlantica sp. nov. with signatures of a generalist lifestyle and marine biomass degradation.</title>
        <authorList>
            <person name="Hagestad O.C."/>
            <person name="Hou L."/>
            <person name="Andersen J.H."/>
            <person name="Hansen E.H."/>
            <person name="Altermark B."/>
            <person name="Li C."/>
            <person name="Kuhnert E."/>
            <person name="Cox R.J."/>
            <person name="Crous P.W."/>
            <person name="Spatafora J.W."/>
            <person name="Lail K."/>
            <person name="Amirebrahimi M."/>
            <person name="Lipzen A."/>
            <person name="Pangilinan J."/>
            <person name="Andreopoulos W."/>
            <person name="Hayes R.D."/>
            <person name="Ng V."/>
            <person name="Grigoriev I.V."/>
            <person name="Jackson S.A."/>
            <person name="Sutton T.D.S."/>
            <person name="Dobson A.D.W."/>
            <person name="Rama T."/>
        </authorList>
    </citation>
    <scope>NUCLEOTIDE SEQUENCE</scope>
    <source>
        <strain evidence="5">TRa018bII</strain>
    </source>
</reference>
<keyword evidence="2" id="KW-0274">FAD</keyword>
<dbReference type="SUPFAM" id="SSF51905">
    <property type="entry name" value="FAD/NAD(P)-binding domain"/>
    <property type="match status" value="1"/>
</dbReference>
<dbReference type="InterPro" id="IPR002938">
    <property type="entry name" value="FAD-bd"/>
</dbReference>
<keyword evidence="6" id="KW-1185">Reference proteome</keyword>
<dbReference type="PRINTS" id="PR00420">
    <property type="entry name" value="RNGMNOXGNASE"/>
</dbReference>
<dbReference type="GO" id="GO:0071949">
    <property type="term" value="F:FAD binding"/>
    <property type="evidence" value="ECO:0007669"/>
    <property type="project" value="InterPro"/>
</dbReference>
<dbReference type="SUPFAM" id="SSF54373">
    <property type="entry name" value="FAD-linked reductases, C-terminal domain"/>
    <property type="match status" value="1"/>
</dbReference>
<evidence type="ECO:0000313" key="5">
    <source>
        <dbReference type="EMBL" id="KAG9233232.1"/>
    </source>
</evidence>
<proteinExistence type="predicted"/>
<name>A0A9P8C4K0_9HELO</name>
<feature type="domain" description="FAD-binding" evidence="4">
    <location>
        <begin position="170"/>
        <end position="381"/>
    </location>
</feature>
<dbReference type="PANTHER" id="PTHR46720">
    <property type="entry name" value="HYDROXYLASE, PUTATIVE (AFU_ORTHOLOGUE AFUA_3G01460)-RELATED"/>
    <property type="match status" value="1"/>
</dbReference>
<dbReference type="Pfam" id="PF01494">
    <property type="entry name" value="FAD_binding_3"/>
    <property type="match status" value="1"/>
</dbReference>
<dbReference type="InterPro" id="IPR036188">
    <property type="entry name" value="FAD/NAD-bd_sf"/>
</dbReference>
<dbReference type="GO" id="GO:0016491">
    <property type="term" value="F:oxidoreductase activity"/>
    <property type="evidence" value="ECO:0007669"/>
    <property type="project" value="UniProtKB-KW"/>
</dbReference>
<evidence type="ECO:0000256" key="2">
    <source>
        <dbReference type="ARBA" id="ARBA00022827"/>
    </source>
</evidence>
<dbReference type="PANTHER" id="PTHR46720:SF3">
    <property type="entry name" value="FAD-BINDING DOMAIN-CONTAINING PROTEIN-RELATED"/>
    <property type="match status" value="1"/>
</dbReference>
<evidence type="ECO:0000256" key="1">
    <source>
        <dbReference type="ARBA" id="ARBA00022630"/>
    </source>
</evidence>
<dbReference type="Gene3D" id="3.50.50.60">
    <property type="entry name" value="FAD/NAD(P)-binding domain"/>
    <property type="match status" value="1"/>
</dbReference>
<accession>A0A9P8C4K0</accession>
<keyword evidence="1" id="KW-0285">Flavoprotein</keyword>
<protein>
    <recommendedName>
        <fullName evidence="4">FAD-binding domain-containing protein</fullName>
    </recommendedName>
</protein>
<sequence>MAPTSDPKTPFHIAVVGGGIGGLCLTIGLLHNHVSCTIYEAASSFTEIGAGVSFGPNAVRAMNLLDPSIKKGYDKIGTHNLDPKKRLSWFDFRLGMQPEKWVKEGKGDVGKDGQWIANVEAGEVGQCSVHRAHFLDVLVGIVPEGVAEFGKRVEDVTELENGKMQMKFADGTTAEADAVIGCDGIKSRTRQLLIGENHPAAHAVFTGKYAYRGLIPMEKAVEALGNELAENSQMYMGHHGHVLTFPIQKGETMNVVAFRTKDGDWDKKEWVVSMKKEDMFKDFDGWGESVMKILPLMEKPDVWALFDHPPAPTYYKKRLAVLGDAAHASTPHQGAGAGQAVEDAYILSNLLGKVDNADEIEKVFKAYDAIRRPRSQKVVTTSRDAVRIYEFEDEELGCDLVNIKKRLEERYNWIWNADMNAQLQEALNLLDKAQESANL</sequence>